<proteinExistence type="predicted"/>
<dbReference type="GO" id="GO:0001522">
    <property type="term" value="P:pseudouridine synthesis"/>
    <property type="evidence" value="ECO:0007669"/>
    <property type="project" value="InterPro"/>
</dbReference>
<dbReference type="InterPro" id="IPR020103">
    <property type="entry name" value="PsdUridine_synth_cat_dom_sf"/>
</dbReference>
<dbReference type="Gene3D" id="3.30.2350.10">
    <property type="entry name" value="Pseudouridine synthase"/>
    <property type="match status" value="1"/>
</dbReference>
<comment type="caution">
    <text evidence="2">The sequence shown here is derived from an EMBL/GenBank/DDBJ whole genome shotgun (WGS) entry which is preliminary data.</text>
</comment>
<name>A0A2A9MPH2_BESBE</name>
<sequence length="503" mass="54225">MPSSFNSRGTGVLLRRVSHKYVPPCAELLFYQDNTRKIGDVVWCGIKWSSLSTIPVSRLRQDGATSSCSNSSARGFERSSASLGSRQTLAFTGFLCPGPAAKSNIRASLGWWRPSVSTGQTEQNKAKSPNPHSSFFSVATKKGSLHVDIGFQGCLRPSSSPTEGRNRPSALGELEQSLRSEEVLLSTPSTIVFNRETIREGEGNIQLKRDGIFSVSGLFPAEAEDSAAMVFRGVDPEATGAIALLRVPRTGSAAWPDSGGPQCVPVYLAVLRGHMPTDVVHCRSSVCSPSPGSVEWRLAGERTEGKAAYSILQPIVQATFEALPVTLVEIRLVQGPASVPRLHAASLGHPVVGDTKYGTDRYSRRHSPCQSRLMLHSWILKIGPPYVQQEVQVEAPDNLSCELGLKRRGASDSFLVDDSVVKPMFGFFENPRATTIEPSAFGVRETSRQAGSPKGRRPPSGGGEGVGISLKGTLPAACEMEFHGIRSKYSDNNTYWDKLGGSH</sequence>
<dbReference type="KEGG" id="bbes:BESB_000720"/>
<evidence type="ECO:0000313" key="2">
    <source>
        <dbReference type="EMBL" id="PFH37730.1"/>
    </source>
</evidence>
<dbReference type="Proteomes" id="UP000224006">
    <property type="component" value="Chromosome I"/>
</dbReference>
<accession>A0A2A9MPH2</accession>
<dbReference type="AlphaFoldDB" id="A0A2A9MPH2"/>
<dbReference type="EMBL" id="NWUJ01000001">
    <property type="protein sequence ID" value="PFH37730.1"/>
    <property type="molecule type" value="Genomic_DNA"/>
</dbReference>
<evidence type="ECO:0000256" key="1">
    <source>
        <dbReference type="SAM" id="MobiDB-lite"/>
    </source>
</evidence>
<organism evidence="2 3">
    <name type="scientific">Besnoitia besnoiti</name>
    <name type="common">Apicomplexan protozoan</name>
    <dbReference type="NCBI Taxonomy" id="94643"/>
    <lineage>
        <taxon>Eukaryota</taxon>
        <taxon>Sar</taxon>
        <taxon>Alveolata</taxon>
        <taxon>Apicomplexa</taxon>
        <taxon>Conoidasida</taxon>
        <taxon>Coccidia</taxon>
        <taxon>Eucoccidiorida</taxon>
        <taxon>Eimeriorina</taxon>
        <taxon>Sarcocystidae</taxon>
        <taxon>Besnoitia</taxon>
    </lineage>
</organism>
<dbReference type="STRING" id="94643.A0A2A9MPH2"/>
<reference evidence="2 3" key="1">
    <citation type="submission" date="2017-09" db="EMBL/GenBank/DDBJ databases">
        <title>Genome sequencing of Besnoitia besnoiti strain Bb-Ger1.</title>
        <authorList>
            <person name="Schares G."/>
            <person name="Venepally P."/>
            <person name="Lorenzi H.A."/>
        </authorList>
    </citation>
    <scope>NUCLEOTIDE SEQUENCE [LARGE SCALE GENOMIC DNA]</scope>
    <source>
        <strain evidence="2 3">Bb-Ger1</strain>
    </source>
</reference>
<dbReference type="VEuPathDB" id="ToxoDB:BESB_000720"/>
<dbReference type="OrthoDB" id="329698at2759"/>
<evidence type="ECO:0000313" key="3">
    <source>
        <dbReference type="Proteomes" id="UP000224006"/>
    </source>
</evidence>
<dbReference type="GO" id="GO:0003723">
    <property type="term" value="F:RNA binding"/>
    <property type="evidence" value="ECO:0007669"/>
    <property type="project" value="InterPro"/>
</dbReference>
<dbReference type="RefSeq" id="XP_029221739.1">
    <property type="nucleotide sequence ID" value="XM_029358827.1"/>
</dbReference>
<dbReference type="GeneID" id="40305135"/>
<gene>
    <name evidence="2" type="ORF">BESB_000720</name>
</gene>
<keyword evidence="3" id="KW-1185">Reference proteome</keyword>
<protein>
    <submittedName>
        <fullName evidence="2">Uncharacterized protein</fullName>
    </submittedName>
</protein>
<feature type="region of interest" description="Disordered" evidence="1">
    <location>
        <begin position="439"/>
        <end position="468"/>
    </location>
</feature>
<dbReference type="SUPFAM" id="SSF55120">
    <property type="entry name" value="Pseudouridine synthase"/>
    <property type="match status" value="1"/>
</dbReference>
<dbReference type="GO" id="GO:0009982">
    <property type="term" value="F:pseudouridine synthase activity"/>
    <property type="evidence" value="ECO:0007669"/>
    <property type="project" value="InterPro"/>
</dbReference>